<dbReference type="InterPro" id="IPR005814">
    <property type="entry name" value="Aminotrans_3"/>
</dbReference>
<keyword evidence="5" id="KW-1185">Reference proteome</keyword>
<dbReference type="Gene3D" id="3.40.640.10">
    <property type="entry name" value="Type I PLP-dependent aspartate aminotransferase-like (Major domain)"/>
    <property type="match status" value="1"/>
</dbReference>
<dbReference type="PANTHER" id="PTHR43713:SF3">
    <property type="entry name" value="GLUTAMATE-1-SEMIALDEHYDE 2,1-AMINOMUTASE 1, CHLOROPLASTIC-RELATED"/>
    <property type="match status" value="1"/>
</dbReference>
<dbReference type="Gene3D" id="3.90.1150.10">
    <property type="entry name" value="Aspartate Aminotransferase, domain 1"/>
    <property type="match status" value="1"/>
</dbReference>
<evidence type="ECO:0000256" key="2">
    <source>
        <dbReference type="ARBA" id="ARBA00022898"/>
    </source>
</evidence>
<dbReference type="EMBL" id="JAUTWS010000013">
    <property type="protein sequence ID" value="MDO9709664.1"/>
    <property type="molecule type" value="Genomic_DNA"/>
</dbReference>
<accession>A0ABT9E0J3</accession>
<comment type="similarity">
    <text evidence="3">Belongs to the class-III pyridoxal-phosphate-dependent aminotransferase family.</text>
</comment>
<dbReference type="Pfam" id="PF00202">
    <property type="entry name" value="Aminotran_3"/>
    <property type="match status" value="1"/>
</dbReference>
<reference evidence="4 5" key="1">
    <citation type="submission" date="2023-08" db="EMBL/GenBank/DDBJ databases">
        <title>The draft genome sequence of Paracraurococcus sp. LOR1-02.</title>
        <authorList>
            <person name="Kingkaew E."/>
            <person name="Tanasupawat S."/>
        </authorList>
    </citation>
    <scope>NUCLEOTIDE SEQUENCE [LARGE SCALE GENOMIC DNA]</scope>
    <source>
        <strain evidence="4 5">LOR1-02</strain>
    </source>
</reference>
<gene>
    <name evidence="4" type="ORF">Q7A36_15030</name>
</gene>
<sequence>MTRNALEQALVRTAHRVLPAGHFGNFAADLVIREGRGGRVWDVSGNEYVDYLLGSGPMFIGHAHPEVTEAVVAQVPKGTTFFANNEHGIRLAEAIVEAVPCAEQVRFVSSGTEADLYAMRVARAFRKRDRILKFEGGYHGMSDWGLMSLAPKRLANFPVAVPDSAGIPRSAREEVLVAPFNDLEAARALIAAHHDELGGVILEPFQRLIPPAPGFLQGIREITAQYGIPLIFDEVVTGFRFAYGGAQSYYGVTPDLCTLGKIIGGGFPLAAVAGRADIMAHFDKGLVGEDGFLMQVGTLSGNPVAAVAGLATLEVLRRPGAYEQAFATGRSLMEGLSALIAKAGLPAQVVGEPPLFDVVFTTEAVRNYRDTLQADAGLQKHFNTQLRAAGILKGESKYYVSLAHTEEDVALTLQAFSGAIAALPKGAR</sequence>
<evidence type="ECO:0000313" key="5">
    <source>
        <dbReference type="Proteomes" id="UP001243009"/>
    </source>
</evidence>
<proteinExistence type="inferred from homology"/>
<dbReference type="CDD" id="cd00610">
    <property type="entry name" value="OAT_like"/>
    <property type="match status" value="1"/>
</dbReference>
<dbReference type="InterPro" id="IPR015422">
    <property type="entry name" value="PyrdxlP-dep_Trfase_small"/>
</dbReference>
<dbReference type="PANTHER" id="PTHR43713">
    <property type="entry name" value="GLUTAMATE-1-SEMIALDEHYDE 2,1-AMINOMUTASE"/>
    <property type="match status" value="1"/>
</dbReference>
<dbReference type="InterPro" id="IPR015424">
    <property type="entry name" value="PyrdxlP-dep_Trfase"/>
</dbReference>
<evidence type="ECO:0000256" key="1">
    <source>
        <dbReference type="ARBA" id="ARBA00001933"/>
    </source>
</evidence>
<dbReference type="GO" id="GO:0008483">
    <property type="term" value="F:transaminase activity"/>
    <property type="evidence" value="ECO:0007669"/>
    <property type="project" value="UniProtKB-KW"/>
</dbReference>
<evidence type="ECO:0000313" key="4">
    <source>
        <dbReference type="EMBL" id="MDO9709664.1"/>
    </source>
</evidence>
<dbReference type="Proteomes" id="UP001243009">
    <property type="component" value="Unassembled WGS sequence"/>
</dbReference>
<keyword evidence="4" id="KW-0808">Transferase</keyword>
<keyword evidence="2 3" id="KW-0663">Pyridoxal phosphate</keyword>
<dbReference type="RefSeq" id="WP_305104532.1">
    <property type="nucleotide sequence ID" value="NZ_JAUTWS010000013.1"/>
</dbReference>
<dbReference type="SUPFAM" id="SSF53383">
    <property type="entry name" value="PLP-dependent transferases"/>
    <property type="match status" value="1"/>
</dbReference>
<protein>
    <submittedName>
        <fullName evidence="4">Aminotransferase class III-fold pyridoxal phosphate-dependent enzyme</fullName>
    </submittedName>
</protein>
<dbReference type="InterPro" id="IPR015421">
    <property type="entry name" value="PyrdxlP-dep_Trfase_major"/>
</dbReference>
<name>A0ABT9E0J3_9PROT</name>
<comment type="caution">
    <text evidence="4">The sequence shown here is derived from an EMBL/GenBank/DDBJ whole genome shotgun (WGS) entry which is preliminary data.</text>
</comment>
<comment type="cofactor">
    <cofactor evidence="1">
        <name>pyridoxal 5'-phosphate</name>
        <dbReference type="ChEBI" id="CHEBI:597326"/>
    </cofactor>
</comment>
<keyword evidence="4" id="KW-0032">Aminotransferase</keyword>
<evidence type="ECO:0000256" key="3">
    <source>
        <dbReference type="RuleBase" id="RU003560"/>
    </source>
</evidence>
<organism evidence="4 5">
    <name type="scientific">Paracraurococcus lichenis</name>
    <dbReference type="NCBI Taxonomy" id="3064888"/>
    <lineage>
        <taxon>Bacteria</taxon>
        <taxon>Pseudomonadati</taxon>
        <taxon>Pseudomonadota</taxon>
        <taxon>Alphaproteobacteria</taxon>
        <taxon>Acetobacterales</taxon>
        <taxon>Roseomonadaceae</taxon>
        <taxon>Paracraurococcus</taxon>
    </lineage>
</organism>